<feature type="transmembrane region" description="Helical" evidence="7">
    <location>
        <begin position="167"/>
        <end position="188"/>
    </location>
</feature>
<dbReference type="InterPro" id="IPR011701">
    <property type="entry name" value="MFS"/>
</dbReference>
<dbReference type="EMBL" id="BOOW01000030">
    <property type="protein sequence ID" value="GII94598.1"/>
    <property type="molecule type" value="Genomic_DNA"/>
</dbReference>
<dbReference type="Pfam" id="PF07690">
    <property type="entry name" value="MFS_1"/>
    <property type="match status" value="1"/>
</dbReference>
<evidence type="ECO:0000313" key="8">
    <source>
        <dbReference type="EMBL" id="GII94598.1"/>
    </source>
</evidence>
<dbReference type="AlphaFoldDB" id="A0A919RJ55"/>
<dbReference type="InterPro" id="IPR050171">
    <property type="entry name" value="MFS_Transporters"/>
</dbReference>
<feature type="transmembrane region" description="Helical" evidence="7">
    <location>
        <begin position="80"/>
        <end position="98"/>
    </location>
</feature>
<reference evidence="8" key="1">
    <citation type="submission" date="2021-01" db="EMBL/GenBank/DDBJ databases">
        <title>Whole genome shotgun sequence of Sinosporangium siamense NBRC 109515.</title>
        <authorList>
            <person name="Komaki H."/>
            <person name="Tamura T."/>
        </authorList>
    </citation>
    <scope>NUCLEOTIDE SEQUENCE</scope>
    <source>
        <strain evidence="8">NBRC 109515</strain>
    </source>
</reference>
<accession>A0A919RJ55</accession>
<dbReference type="SUPFAM" id="SSF103473">
    <property type="entry name" value="MFS general substrate transporter"/>
    <property type="match status" value="1"/>
</dbReference>
<sequence>MGVLTAFLPAPGTVAALTWSTAFRTIGRGMFLPVSVIYFTGPVGLSAMEVGFGLSFAAVFGFLGGLAAGRLSDLRGPRGVTLLFSVATSLLTCGYVVVDGLAAFVLVTTLTTFTAAAEQTARSALIGVALPHERRVQVRAYLRAVTNVGLSLGGLGAAFALHHQGRAVYLGMMLGCSVCYLAGALLILRVPPVEAAGKPDDGPIRLVLRDRPYITITLLNAALSLHGGLLTVALPLWVVQRTSAPAAVVALLIMFNTVAVTMLQVPLSRGSESVVGAARAQRRSGWFLLMSCLLFALSTGLSSWVAVVVLVAGASAHVAGELFQAAGSWGLSYELAPARSIGTYQGVYGMGYQLADLLAPALLVAAVIGWGQAGWVLIGVIFLIAGALVPPVARRAIAAAGA</sequence>
<evidence type="ECO:0000256" key="4">
    <source>
        <dbReference type="ARBA" id="ARBA00022692"/>
    </source>
</evidence>
<dbReference type="Proteomes" id="UP000606172">
    <property type="component" value="Unassembled WGS sequence"/>
</dbReference>
<evidence type="ECO:0000256" key="3">
    <source>
        <dbReference type="ARBA" id="ARBA00022475"/>
    </source>
</evidence>
<feature type="transmembrane region" description="Helical" evidence="7">
    <location>
        <begin position="286"/>
        <end position="312"/>
    </location>
</feature>
<gene>
    <name evidence="8" type="ORF">Ssi02_48290</name>
</gene>
<dbReference type="InterPro" id="IPR036259">
    <property type="entry name" value="MFS_trans_sf"/>
</dbReference>
<feature type="transmembrane region" description="Helical" evidence="7">
    <location>
        <begin position="46"/>
        <end position="68"/>
    </location>
</feature>
<evidence type="ECO:0000256" key="6">
    <source>
        <dbReference type="ARBA" id="ARBA00023136"/>
    </source>
</evidence>
<feature type="transmembrane region" description="Helical" evidence="7">
    <location>
        <begin position="244"/>
        <end position="265"/>
    </location>
</feature>
<feature type="transmembrane region" description="Helical" evidence="7">
    <location>
        <begin position="140"/>
        <end position="161"/>
    </location>
</feature>
<evidence type="ECO:0000256" key="7">
    <source>
        <dbReference type="SAM" id="Phobius"/>
    </source>
</evidence>
<dbReference type="PANTHER" id="PTHR23517">
    <property type="entry name" value="RESISTANCE PROTEIN MDTM, PUTATIVE-RELATED-RELATED"/>
    <property type="match status" value="1"/>
</dbReference>
<organism evidence="8 9">
    <name type="scientific">Sinosporangium siamense</name>
    <dbReference type="NCBI Taxonomy" id="1367973"/>
    <lineage>
        <taxon>Bacteria</taxon>
        <taxon>Bacillati</taxon>
        <taxon>Actinomycetota</taxon>
        <taxon>Actinomycetes</taxon>
        <taxon>Streptosporangiales</taxon>
        <taxon>Streptosporangiaceae</taxon>
        <taxon>Sinosporangium</taxon>
    </lineage>
</organism>
<dbReference type="PANTHER" id="PTHR23517:SF2">
    <property type="entry name" value="MULTIDRUG RESISTANCE PROTEIN MDTH"/>
    <property type="match status" value="1"/>
</dbReference>
<dbReference type="GO" id="GO:0005886">
    <property type="term" value="C:plasma membrane"/>
    <property type="evidence" value="ECO:0007669"/>
    <property type="project" value="UniProtKB-SubCell"/>
</dbReference>
<keyword evidence="4 7" id="KW-0812">Transmembrane</keyword>
<comment type="caution">
    <text evidence="8">The sequence shown here is derived from an EMBL/GenBank/DDBJ whole genome shotgun (WGS) entry which is preliminary data.</text>
</comment>
<keyword evidence="2" id="KW-0813">Transport</keyword>
<feature type="transmembrane region" description="Helical" evidence="7">
    <location>
        <begin position="213"/>
        <end position="238"/>
    </location>
</feature>
<proteinExistence type="predicted"/>
<evidence type="ECO:0000313" key="9">
    <source>
        <dbReference type="Proteomes" id="UP000606172"/>
    </source>
</evidence>
<evidence type="ECO:0000256" key="5">
    <source>
        <dbReference type="ARBA" id="ARBA00022989"/>
    </source>
</evidence>
<dbReference type="RefSeq" id="WP_204029231.1">
    <property type="nucleotide sequence ID" value="NZ_BOOW01000030.1"/>
</dbReference>
<keyword evidence="6 7" id="KW-0472">Membrane</keyword>
<evidence type="ECO:0000256" key="2">
    <source>
        <dbReference type="ARBA" id="ARBA00022448"/>
    </source>
</evidence>
<name>A0A919RJ55_9ACTN</name>
<comment type="subcellular location">
    <subcellularLocation>
        <location evidence="1">Cell membrane</location>
        <topology evidence="1">Multi-pass membrane protein</topology>
    </subcellularLocation>
</comment>
<keyword evidence="9" id="KW-1185">Reference proteome</keyword>
<protein>
    <submittedName>
        <fullName evidence="8">MFS transporter</fullName>
    </submittedName>
</protein>
<keyword evidence="3" id="KW-1003">Cell membrane</keyword>
<evidence type="ECO:0000256" key="1">
    <source>
        <dbReference type="ARBA" id="ARBA00004651"/>
    </source>
</evidence>
<dbReference type="Gene3D" id="1.20.1250.20">
    <property type="entry name" value="MFS general substrate transporter like domains"/>
    <property type="match status" value="1"/>
</dbReference>
<dbReference type="GO" id="GO:0022857">
    <property type="term" value="F:transmembrane transporter activity"/>
    <property type="evidence" value="ECO:0007669"/>
    <property type="project" value="InterPro"/>
</dbReference>
<feature type="transmembrane region" description="Helical" evidence="7">
    <location>
        <begin position="357"/>
        <end position="385"/>
    </location>
</feature>
<keyword evidence="5 7" id="KW-1133">Transmembrane helix</keyword>